<dbReference type="Pfam" id="PF10620">
    <property type="entry name" value="MdcG"/>
    <property type="match status" value="1"/>
</dbReference>
<comment type="caution">
    <text evidence="5">The sequence shown here is derived from an EMBL/GenBank/DDBJ whole genome shotgun (WGS) entry which is preliminary data.</text>
</comment>
<evidence type="ECO:0000256" key="1">
    <source>
        <dbReference type="ARBA" id="ARBA00022679"/>
    </source>
</evidence>
<dbReference type="GO" id="GO:0016779">
    <property type="term" value="F:nucleotidyltransferase activity"/>
    <property type="evidence" value="ECO:0007669"/>
    <property type="project" value="UniProtKB-KW"/>
</dbReference>
<dbReference type="Pfam" id="PF20866">
    <property type="entry name" value="MdcG_N"/>
    <property type="match status" value="1"/>
</dbReference>
<sequence>MRPDHGARIGEARAHPFREAPSFARHDLVWLDPACEGVLEAGRAQDRALAAAWIRAGRPLVVRRDEQSPAPAGSGWLALGLPLPTRFDRRRIGLRVPEAMIVRRGRMPLLAEAGPSAFSGWRALLRDLARDLASCGATVRVYGSLGWQYLTGEGYLHPASDIDLLIEPGARLDLHRLLAVLGEAAWADRPRLDGEIRLAPDRAVAWRELLSNAPEVLVRELDGLSLVPRAAALRELQPGVPA</sequence>
<dbReference type="InterPro" id="IPR048903">
    <property type="entry name" value="MdcG_N"/>
</dbReference>
<keyword evidence="1" id="KW-0808">Transferase</keyword>
<gene>
    <name evidence="5" type="primary">mdcG</name>
    <name evidence="5" type="ORF">NVS89_19315</name>
</gene>
<evidence type="ECO:0000259" key="3">
    <source>
        <dbReference type="Pfam" id="PF10620"/>
    </source>
</evidence>
<dbReference type="NCBIfam" id="TIGR03135">
    <property type="entry name" value="malonate_mdcG"/>
    <property type="match status" value="1"/>
</dbReference>
<evidence type="ECO:0000256" key="2">
    <source>
        <dbReference type="ARBA" id="ARBA00022695"/>
    </source>
</evidence>
<keyword evidence="6" id="KW-1185">Reference proteome</keyword>
<feature type="domain" description="Phosphoribosyl-dephospho-CoA transferase MdcG C-terminal" evidence="3">
    <location>
        <begin position="119"/>
        <end position="229"/>
    </location>
</feature>
<organism evidence="5 6">
    <name type="scientific">Ancylobacter mangrovi</name>
    <dbReference type="NCBI Taxonomy" id="2972472"/>
    <lineage>
        <taxon>Bacteria</taxon>
        <taxon>Pseudomonadati</taxon>
        <taxon>Pseudomonadota</taxon>
        <taxon>Alphaproteobacteria</taxon>
        <taxon>Hyphomicrobiales</taxon>
        <taxon>Xanthobacteraceae</taxon>
        <taxon>Ancylobacter</taxon>
    </lineage>
</organism>
<proteinExistence type="predicted"/>
<dbReference type="InterPro" id="IPR049180">
    <property type="entry name" value="MdcG_C"/>
</dbReference>
<keyword evidence="2" id="KW-0548">Nucleotidyltransferase</keyword>
<feature type="domain" description="Phosphoribosyl-dephospho-CoA transferase MdcG N-terminal" evidence="4">
    <location>
        <begin position="25"/>
        <end position="104"/>
    </location>
</feature>
<evidence type="ECO:0000313" key="6">
    <source>
        <dbReference type="Proteomes" id="UP001151088"/>
    </source>
</evidence>
<protein>
    <submittedName>
        <fullName evidence="5">Malonate decarboxylase holo-[acyl-carrier-protein] synthase</fullName>
    </submittedName>
</protein>
<dbReference type="EMBL" id="JANTHZ010000010">
    <property type="protein sequence ID" value="MCS0497241.1"/>
    <property type="molecule type" value="Genomic_DNA"/>
</dbReference>
<evidence type="ECO:0000313" key="5">
    <source>
        <dbReference type="EMBL" id="MCS0497241.1"/>
    </source>
</evidence>
<dbReference type="RefSeq" id="WP_258734392.1">
    <property type="nucleotide sequence ID" value="NZ_JANTHZ010000010.1"/>
</dbReference>
<reference evidence="5" key="1">
    <citation type="submission" date="2022-08" db="EMBL/GenBank/DDBJ databases">
        <authorList>
            <person name="Li F."/>
        </authorList>
    </citation>
    <scope>NUCLEOTIDE SEQUENCE</scope>
    <source>
        <strain evidence="5">MQZ15Z-1</strain>
    </source>
</reference>
<dbReference type="InterPro" id="IPR017557">
    <property type="entry name" value="Holo-ACP_synthase"/>
</dbReference>
<accession>A0A9X2T5F9</accession>
<dbReference type="AlphaFoldDB" id="A0A9X2T5F9"/>
<evidence type="ECO:0000259" key="4">
    <source>
        <dbReference type="Pfam" id="PF20866"/>
    </source>
</evidence>
<dbReference type="Proteomes" id="UP001151088">
    <property type="component" value="Unassembled WGS sequence"/>
</dbReference>
<name>A0A9X2T5F9_9HYPH</name>